<dbReference type="PROSITE" id="PS51722">
    <property type="entry name" value="G_TR_2"/>
    <property type="match status" value="1"/>
</dbReference>
<dbReference type="Gene3D" id="3.30.70.240">
    <property type="match status" value="1"/>
</dbReference>
<protein>
    <recommendedName>
        <fullName evidence="2">Tetracycline resistance protein TetQ</fullName>
    </recommendedName>
</protein>
<evidence type="ECO:0000256" key="6">
    <source>
        <dbReference type="ARBA" id="ARBA00023134"/>
    </source>
</evidence>
<evidence type="ECO:0000256" key="5">
    <source>
        <dbReference type="ARBA" id="ARBA00022917"/>
    </source>
</evidence>
<dbReference type="GO" id="GO:0045727">
    <property type="term" value="P:positive regulation of translation"/>
    <property type="evidence" value="ECO:0007669"/>
    <property type="project" value="TreeGrafter"/>
</dbReference>
<keyword evidence="8" id="KW-0251">Elongation factor</keyword>
<dbReference type="SUPFAM" id="SSF52540">
    <property type="entry name" value="P-loop containing nucleoside triphosphate hydrolases"/>
    <property type="match status" value="1"/>
</dbReference>
<dbReference type="PANTHER" id="PTHR43512:SF4">
    <property type="entry name" value="TRANSLATION FACTOR GUF1 HOMOLOG, CHLOROPLASTIC"/>
    <property type="match status" value="1"/>
</dbReference>
<feature type="domain" description="Tr-type G" evidence="7">
    <location>
        <begin position="3"/>
        <end position="182"/>
    </location>
</feature>
<dbReference type="InterPro" id="IPR013842">
    <property type="entry name" value="LepA_CTD"/>
</dbReference>
<dbReference type="Gene3D" id="2.40.30.10">
    <property type="entry name" value="Translation factors"/>
    <property type="match status" value="1"/>
</dbReference>
<dbReference type="InterPro" id="IPR006297">
    <property type="entry name" value="EF-4"/>
</dbReference>
<organism evidence="8">
    <name type="scientific">Candidatus Shikimatogenerans sp. Ttur</name>
    <dbReference type="NCBI Taxonomy" id="3158569"/>
    <lineage>
        <taxon>Bacteria</taxon>
        <taxon>Pseudomonadati</taxon>
        <taxon>Bacteroidota</taxon>
        <taxon>Flavobacteriia</taxon>
        <taxon>Flavobacteriales</taxon>
        <taxon>Candidatus Shikimatogenerans</taxon>
    </lineage>
</organism>
<keyword evidence="4 8" id="KW-0378">Hydrolase</keyword>
<dbReference type="SUPFAM" id="SSF54980">
    <property type="entry name" value="EF-G C-terminal domain-like"/>
    <property type="match status" value="2"/>
</dbReference>
<dbReference type="GO" id="GO:0043022">
    <property type="term" value="F:ribosome binding"/>
    <property type="evidence" value="ECO:0007669"/>
    <property type="project" value="TreeGrafter"/>
</dbReference>
<dbReference type="PANTHER" id="PTHR43512">
    <property type="entry name" value="TRANSLATION FACTOR GUF1-RELATED"/>
    <property type="match status" value="1"/>
</dbReference>
<dbReference type="InterPro" id="IPR027417">
    <property type="entry name" value="P-loop_NTPase"/>
</dbReference>
<dbReference type="Gene3D" id="3.30.70.870">
    <property type="entry name" value="Elongation Factor G (Translational Gtpase), domain 3"/>
    <property type="match status" value="1"/>
</dbReference>
<dbReference type="InterPro" id="IPR035647">
    <property type="entry name" value="EFG_III/V"/>
</dbReference>
<dbReference type="InterPro" id="IPR000795">
    <property type="entry name" value="T_Tr_GTP-bd_dom"/>
</dbReference>
<dbReference type="NCBIfam" id="TIGR00231">
    <property type="entry name" value="small_GTP"/>
    <property type="match status" value="1"/>
</dbReference>
<dbReference type="Pfam" id="PF00009">
    <property type="entry name" value="GTP_EFTU"/>
    <property type="match status" value="1"/>
</dbReference>
<dbReference type="Pfam" id="PF06421">
    <property type="entry name" value="LepA_C"/>
    <property type="match status" value="1"/>
</dbReference>
<evidence type="ECO:0000256" key="3">
    <source>
        <dbReference type="ARBA" id="ARBA00022741"/>
    </source>
</evidence>
<dbReference type="Pfam" id="PF00679">
    <property type="entry name" value="EFG_C"/>
    <property type="match status" value="1"/>
</dbReference>
<comment type="similarity">
    <text evidence="1">Belongs to the TRAFAC class translation factor GTPase superfamily. Classic translation factor GTPase family. LepA subfamily.</text>
</comment>
<proteinExistence type="inferred from homology"/>
<dbReference type="PROSITE" id="PS00301">
    <property type="entry name" value="G_TR_1"/>
    <property type="match status" value="1"/>
</dbReference>
<dbReference type="InterPro" id="IPR038363">
    <property type="entry name" value="LepA_C_sf"/>
</dbReference>
<dbReference type="EMBL" id="CP158689">
    <property type="protein sequence ID" value="XCC45330.1"/>
    <property type="molecule type" value="Genomic_DNA"/>
</dbReference>
<dbReference type="NCBIfam" id="TIGR01393">
    <property type="entry name" value="lepA"/>
    <property type="match status" value="1"/>
</dbReference>
<gene>
    <name evidence="8" type="primary">lepA</name>
    <name evidence="8" type="ORF">ABUS76_00145</name>
</gene>
<evidence type="ECO:0000259" key="7">
    <source>
        <dbReference type="PROSITE" id="PS51722"/>
    </source>
</evidence>
<dbReference type="InterPro" id="IPR005225">
    <property type="entry name" value="Small_GTP-bd"/>
</dbReference>
<evidence type="ECO:0000256" key="1">
    <source>
        <dbReference type="ARBA" id="ARBA00005454"/>
    </source>
</evidence>
<dbReference type="PRINTS" id="PR00315">
    <property type="entry name" value="ELONGATNFCT"/>
</dbReference>
<accession>A0AAU7ZYV3</accession>
<dbReference type="Gene3D" id="3.40.50.300">
    <property type="entry name" value="P-loop containing nucleotide triphosphate hydrolases"/>
    <property type="match status" value="1"/>
</dbReference>
<name>A0AAU7ZYV3_9FLAO</name>
<dbReference type="AlphaFoldDB" id="A0AAU7ZYV3"/>
<dbReference type="GO" id="GO:0005525">
    <property type="term" value="F:GTP binding"/>
    <property type="evidence" value="ECO:0007669"/>
    <property type="project" value="UniProtKB-KW"/>
</dbReference>
<keyword evidence="6" id="KW-0342">GTP-binding</keyword>
<dbReference type="GO" id="GO:0003924">
    <property type="term" value="F:GTPase activity"/>
    <property type="evidence" value="ECO:0007669"/>
    <property type="project" value="InterPro"/>
</dbReference>
<dbReference type="Gene3D" id="3.30.70.2570">
    <property type="entry name" value="Elongation factor 4, C-terminal domain"/>
    <property type="match status" value="1"/>
</dbReference>
<reference evidence="8" key="1">
    <citation type="submission" date="2024-06" db="EMBL/GenBank/DDBJ databases">
        <title>Diversity, functionality, and evolutionary history of bacterial symbionts in false click beetles (Coleoptera, Throscidae).</title>
        <authorList>
            <person name="Wierz J.C."/>
            <person name="Malm H."/>
            <person name="Kaltenpoth M."/>
            <person name="Engl T."/>
        </authorList>
    </citation>
    <scope>NUCLEOTIDE SEQUENCE</scope>
    <source>
        <strain evidence="8">Ttur</strain>
    </source>
</reference>
<evidence type="ECO:0000313" key="8">
    <source>
        <dbReference type="EMBL" id="XCC45330.1"/>
    </source>
</evidence>
<keyword evidence="5" id="KW-0648">Protein biosynthesis</keyword>
<sequence length="596" mass="70358">MVVNVRNFCIIAHINHGKTTLVNAFLKENKEIKYNIKENLLDKMYLEKKKGITIKSKTIQIKYIYNKKQYLLNLIDTPGHIDFCNEVLKSIYSCEGAILLIDGGKSIQCQTINNYLLAKKNNLFIIPVINKIDLNCNIKIVENDILKLLKCQKKSIHYISAKNNIGIKKLIIDIIKNIPFPNGNNKKKLEILILNFKYNNYKKIKVYCKIINGQVYKGKYINFFKKKKKYKVEEVGYIKYNKKIKKKKLVAGQVGYLIINLKFNYINKINNIIVEDNNIKLSKILKKVKNIKPIVYVNIFSKKKENKKLECSLKKLKLNDNSFFYKKYNFKYLGLGFKCGFLGMLHMDIIIKRLENEYNLSVYVTTPSVKYLIKLKNKKKIYIDSYDDLPNKNIIEKTYEPYVIINIITICKFIGRIINFCYKKRGKLNIQKNLFGNQINIKFIIPLYEIIFDFFNILKSITHGYCDIYYYFYKYKITNLVKLNLLINNKNINNLSFIINKENSIILAKYLCNKLVLFINRGNFLKKINVKINNKIILKNIIKPFRKNVINKCYGGDITRKKKLLNKQKIGIKRNKKYINLKIYKNIFLKILNINN</sequence>
<dbReference type="InterPro" id="IPR000640">
    <property type="entry name" value="EFG_V-like"/>
</dbReference>
<evidence type="ECO:0000256" key="2">
    <source>
        <dbReference type="ARBA" id="ARBA00013902"/>
    </source>
</evidence>
<dbReference type="GO" id="GO:0003746">
    <property type="term" value="F:translation elongation factor activity"/>
    <property type="evidence" value="ECO:0007669"/>
    <property type="project" value="UniProtKB-KW"/>
</dbReference>
<keyword evidence="3" id="KW-0547">Nucleotide-binding</keyword>
<dbReference type="InterPro" id="IPR031157">
    <property type="entry name" value="G_TR_CS"/>
</dbReference>
<evidence type="ECO:0000256" key="4">
    <source>
        <dbReference type="ARBA" id="ARBA00022801"/>
    </source>
</evidence>